<evidence type="ECO:0000256" key="6">
    <source>
        <dbReference type="ARBA" id="ARBA00022448"/>
    </source>
</evidence>
<feature type="domain" description="Protein kinase" evidence="21">
    <location>
        <begin position="617"/>
        <end position="954"/>
    </location>
</feature>
<feature type="region of interest" description="Disordered" evidence="20">
    <location>
        <begin position="1845"/>
        <end position="1874"/>
    </location>
</feature>
<dbReference type="InterPro" id="IPR017853">
    <property type="entry name" value="GH"/>
</dbReference>
<evidence type="ECO:0000256" key="8">
    <source>
        <dbReference type="ARBA" id="ARBA00022741"/>
    </source>
</evidence>
<protein>
    <recommendedName>
        <fullName evidence="5">chitinase</fullName>
        <ecNumber evidence="5">3.2.1.14</ecNumber>
    </recommendedName>
</protein>
<dbReference type="GO" id="GO:0004672">
    <property type="term" value="F:protein kinase activity"/>
    <property type="evidence" value="ECO:0007669"/>
    <property type="project" value="InterPro"/>
</dbReference>
<dbReference type="EC" id="3.2.1.14" evidence="5"/>
<keyword evidence="9 18" id="KW-0378">Hydrolase</keyword>
<feature type="region of interest" description="Disordered" evidence="20">
    <location>
        <begin position="2132"/>
        <end position="2155"/>
    </location>
</feature>
<keyword evidence="6" id="KW-0813">Transport</keyword>
<dbReference type="GO" id="GO:0005739">
    <property type="term" value="C:mitochondrion"/>
    <property type="evidence" value="ECO:0007669"/>
    <property type="project" value="GOC"/>
</dbReference>
<dbReference type="GO" id="GO:0008137">
    <property type="term" value="F:NADH dehydrogenase (ubiquinone) activity"/>
    <property type="evidence" value="ECO:0007669"/>
    <property type="project" value="InterPro"/>
</dbReference>
<dbReference type="InterPro" id="IPR006137">
    <property type="entry name" value="NADH_UbQ_OxRdtase-like_20kDa"/>
</dbReference>
<evidence type="ECO:0000256" key="16">
    <source>
        <dbReference type="ARBA" id="ARBA00023326"/>
    </source>
</evidence>
<dbReference type="GO" id="GO:0009060">
    <property type="term" value="P:aerobic respiration"/>
    <property type="evidence" value="ECO:0007669"/>
    <property type="project" value="TreeGrafter"/>
</dbReference>
<evidence type="ECO:0000256" key="2">
    <source>
        <dbReference type="ARBA" id="ARBA00004613"/>
    </source>
</evidence>
<dbReference type="SUPFAM" id="SSF56112">
    <property type="entry name" value="Protein kinase-like (PK-like)"/>
    <property type="match status" value="1"/>
</dbReference>
<dbReference type="Gene3D" id="3.40.50.12280">
    <property type="match status" value="1"/>
</dbReference>
<feature type="region of interest" description="Disordered" evidence="20">
    <location>
        <begin position="304"/>
        <end position="363"/>
    </location>
</feature>
<feature type="compositionally biased region" description="Low complexity" evidence="20">
    <location>
        <begin position="731"/>
        <end position="740"/>
    </location>
</feature>
<dbReference type="PROSITE" id="PS01095">
    <property type="entry name" value="GH18_1"/>
    <property type="match status" value="1"/>
</dbReference>
<dbReference type="GO" id="GO:0048038">
    <property type="term" value="F:quinone binding"/>
    <property type="evidence" value="ECO:0007669"/>
    <property type="project" value="InterPro"/>
</dbReference>
<evidence type="ECO:0000256" key="17">
    <source>
        <dbReference type="PROSITE-ProRule" id="PRU10141"/>
    </source>
</evidence>
<dbReference type="PROSITE" id="PS00107">
    <property type="entry name" value="PROTEIN_KINASE_ATP"/>
    <property type="match status" value="1"/>
</dbReference>
<evidence type="ECO:0000256" key="3">
    <source>
        <dbReference type="ARBA" id="ARBA00008682"/>
    </source>
</evidence>
<dbReference type="Gene3D" id="3.20.20.80">
    <property type="entry name" value="Glycosidases"/>
    <property type="match status" value="1"/>
</dbReference>
<evidence type="ECO:0000256" key="10">
    <source>
        <dbReference type="ARBA" id="ARBA00022840"/>
    </source>
</evidence>
<feature type="compositionally biased region" description="Basic and acidic residues" evidence="20">
    <location>
        <begin position="1519"/>
        <end position="1528"/>
    </location>
</feature>
<dbReference type="InterPro" id="IPR017441">
    <property type="entry name" value="Protein_kinase_ATP_BS"/>
</dbReference>
<evidence type="ECO:0000259" key="22">
    <source>
        <dbReference type="PROSITE" id="PS51910"/>
    </source>
</evidence>
<feature type="domain" description="GH18" evidence="22">
    <location>
        <begin position="2225"/>
        <end position="2601"/>
    </location>
</feature>
<feature type="compositionally biased region" description="Low complexity" evidence="20">
    <location>
        <begin position="1756"/>
        <end position="1793"/>
    </location>
</feature>
<dbReference type="FunFam" id="3.20.20.80:FF:000075">
    <property type="entry name" value="Sporulation-specific chitinase"/>
    <property type="match status" value="1"/>
</dbReference>
<dbReference type="SMART" id="SM00636">
    <property type="entry name" value="Glyco_18"/>
    <property type="match status" value="1"/>
</dbReference>
<feature type="binding site" evidence="17">
    <location>
        <position position="650"/>
    </location>
    <ligand>
        <name>ATP</name>
        <dbReference type="ChEBI" id="CHEBI:30616"/>
    </ligand>
</feature>
<dbReference type="Pfam" id="PF00069">
    <property type="entry name" value="Pkinase"/>
    <property type="match status" value="2"/>
</dbReference>
<feature type="compositionally biased region" description="Polar residues" evidence="20">
    <location>
        <begin position="1278"/>
        <end position="1299"/>
    </location>
</feature>
<dbReference type="SUPFAM" id="SSF56770">
    <property type="entry name" value="HydA/Nqo6-like"/>
    <property type="match status" value="1"/>
</dbReference>
<feature type="compositionally biased region" description="Basic and acidic residues" evidence="20">
    <location>
        <begin position="2566"/>
        <end position="2585"/>
    </location>
</feature>
<dbReference type="InterPro" id="IPR003265">
    <property type="entry name" value="HhH-GPD_domain"/>
</dbReference>
<dbReference type="SMART" id="SM00220">
    <property type="entry name" value="S_TKc"/>
    <property type="match status" value="1"/>
</dbReference>
<feature type="compositionally biased region" description="Polar residues" evidence="20">
    <location>
        <begin position="1201"/>
        <end position="1215"/>
    </location>
</feature>
<dbReference type="GO" id="GO:0000272">
    <property type="term" value="P:polysaccharide catabolic process"/>
    <property type="evidence" value="ECO:0007669"/>
    <property type="project" value="UniProtKB-KW"/>
</dbReference>
<dbReference type="FunFam" id="3.40.50.12280:FF:000002">
    <property type="entry name" value="NADH-quinone oxidoreductase subunit B"/>
    <property type="match status" value="1"/>
</dbReference>
<dbReference type="PROSITE" id="PS51910">
    <property type="entry name" value="GH18_2"/>
    <property type="match status" value="1"/>
</dbReference>
<dbReference type="GO" id="GO:0008061">
    <property type="term" value="F:chitin binding"/>
    <property type="evidence" value="ECO:0007669"/>
    <property type="project" value="InterPro"/>
</dbReference>
<feature type="compositionally biased region" description="Basic and acidic residues" evidence="20">
    <location>
        <begin position="43"/>
        <end position="54"/>
    </location>
</feature>
<feature type="region of interest" description="Disordered" evidence="20">
    <location>
        <begin position="1201"/>
        <end position="1299"/>
    </location>
</feature>
<dbReference type="InterPro" id="IPR006138">
    <property type="entry name" value="NADH_UQ_OxRdtase_20Kd_su"/>
</dbReference>
<evidence type="ECO:0000256" key="13">
    <source>
        <dbReference type="ARBA" id="ARBA00023027"/>
    </source>
</evidence>
<dbReference type="OrthoDB" id="3013446at2759"/>
<keyword evidence="19" id="KW-0408">Iron</keyword>
<feature type="region of interest" description="Disordered" evidence="20">
    <location>
        <begin position="1674"/>
        <end position="1811"/>
    </location>
</feature>
<dbReference type="Gene3D" id="3.10.50.10">
    <property type="match status" value="1"/>
</dbReference>
<dbReference type="FunFam" id="3.10.50.10:FF:000005">
    <property type="entry name" value="Endochitinase B1"/>
    <property type="match status" value="1"/>
</dbReference>
<evidence type="ECO:0000256" key="11">
    <source>
        <dbReference type="ARBA" id="ARBA00022967"/>
    </source>
</evidence>
<dbReference type="InterPro" id="IPR011257">
    <property type="entry name" value="DNA_glycosylase"/>
</dbReference>
<feature type="compositionally biased region" description="Polar residues" evidence="20">
    <location>
        <begin position="1908"/>
        <end position="1927"/>
    </location>
</feature>
<dbReference type="InterPro" id="IPR011583">
    <property type="entry name" value="Chitinase_II/V-like_cat"/>
</dbReference>
<dbReference type="NCBIfam" id="TIGR01957">
    <property type="entry name" value="nuoB_fam"/>
    <property type="match status" value="1"/>
</dbReference>
<evidence type="ECO:0000256" key="5">
    <source>
        <dbReference type="ARBA" id="ARBA00012729"/>
    </source>
</evidence>
<dbReference type="Gene3D" id="1.10.510.10">
    <property type="entry name" value="Transferase(Phosphotransferase) domain 1"/>
    <property type="match status" value="1"/>
</dbReference>
<keyword evidence="19" id="KW-0479">Metal-binding</keyword>
<evidence type="ECO:0000256" key="4">
    <source>
        <dbReference type="ARBA" id="ARBA00009173"/>
    </source>
</evidence>
<dbReference type="InterPro" id="IPR001579">
    <property type="entry name" value="Glyco_hydro_18_chit_AS"/>
</dbReference>
<dbReference type="EMBL" id="JAACJN010000002">
    <property type="protein sequence ID" value="KAF5393531.1"/>
    <property type="molecule type" value="Genomic_DNA"/>
</dbReference>
<dbReference type="PANTHER" id="PTHR11995">
    <property type="entry name" value="NADH DEHYDROGENASE"/>
    <property type="match status" value="1"/>
</dbReference>
<dbReference type="GO" id="GO:0051539">
    <property type="term" value="F:4 iron, 4 sulfur cluster binding"/>
    <property type="evidence" value="ECO:0007669"/>
    <property type="project" value="UniProtKB-KW"/>
</dbReference>
<dbReference type="GO" id="GO:0032981">
    <property type="term" value="P:mitochondrial respiratory chain complex I assembly"/>
    <property type="evidence" value="ECO:0007669"/>
    <property type="project" value="TreeGrafter"/>
</dbReference>
<dbReference type="GO" id="GO:0045271">
    <property type="term" value="C:respiratory chain complex I"/>
    <property type="evidence" value="ECO:0007669"/>
    <property type="project" value="TreeGrafter"/>
</dbReference>
<dbReference type="GO" id="GO:0008843">
    <property type="term" value="F:endochitinase activity"/>
    <property type="evidence" value="ECO:0007669"/>
    <property type="project" value="UniProtKB-EC"/>
</dbReference>
<feature type="region of interest" description="Disordered" evidence="20">
    <location>
        <begin position="563"/>
        <end position="586"/>
    </location>
</feature>
<dbReference type="FunFam" id="3.30.200.20:FF:000314">
    <property type="entry name" value="Serine/threonine protein kinase"/>
    <property type="match status" value="1"/>
</dbReference>
<dbReference type="PROSITE" id="PS00108">
    <property type="entry name" value="PROTEIN_KINASE_ST"/>
    <property type="match status" value="1"/>
</dbReference>
<feature type="compositionally biased region" description="Basic residues" evidence="20">
    <location>
        <begin position="1529"/>
        <end position="1541"/>
    </location>
</feature>
<evidence type="ECO:0000313" key="24">
    <source>
        <dbReference type="Proteomes" id="UP000518752"/>
    </source>
</evidence>
<feature type="region of interest" description="Disordered" evidence="20">
    <location>
        <begin position="1465"/>
        <end position="1503"/>
    </location>
</feature>
<keyword evidence="10 17" id="KW-0067">ATP-binding</keyword>
<dbReference type="Gene3D" id="3.30.200.20">
    <property type="entry name" value="Phosphorylase Kinase, domain 1"/>
    <property type="match status" value="1"/>
</dbReference>
<comment type="caution">
    <text evidence="23">The sequence shown here is derived from an EMBL/GenBank/DDBJ whole genome shotgun (WGS) entry which is preliminary data.</text>
</comment>
<keyword evidence="12" id="KW-0146">Chitin degradation</keyword>
<evidence type="ECO:0000313" key="23">
    <source>
        <dbReference type="EMBL" id="KAF5393531.1"/>
    </source>
</evidence>
<feature type="region of interest" description="Disordered" evidence="20">
    <location>
        <begin position="1519"/>
        <end position="1547"/>
    </location>
</feature>
<organism evidence="23 24">
    <name type="scientific">Collybiopsis confluens</name>
    <dbReference type="NCBI Taxonomy" id="2823264"/>
    <lineage>
        <taxon>Eukaryota</taxon>
        <taxon>Fungi</taxon>
        <taxon>Dikarya</taxon>
        <taxon>Basidiomycota</taxon>
        <taxon>Agaricomycotina</taxon>
        <taxon>Agaricomycetes</taxon>
        <taxon>Agaricomycetidae</taxon>
        <taxon>Agaricales</taxon>
        <taxon>Marasmiineae</taxon>
        <taxon>Omphalotaceae</taxon>
        <taxon>Collybiopsis</taxon>
    </lineage>
</organism>
<evidence type="ECO:0000256" key="1">
    <source>
        <dbReference type="ARBA" id="ARBA00000822"/>
    </source>
</evidence>
<dbReference type="GO" id="GO:0046872">
    <property type="term" value="F:metal ion binding"/>
    <property type="evidence" value="ECO:0007669"/>
    <property type="project" value="UniProtKB-KW"/>
</dbReference>
<evidence type="ECO:0000256" key="20">
    <source>
        <dbReference type="SAM" id="MobiDB-lite"/>
    </source>
</evidence>
<feature type="region of interest" description="Disordered" evidence="20">
    <location>
        <begin position="1377"/>
        <end position="1397"/>
    </location>
</feature>
<dbReference type="InterPro" id="IPR008271">
    <property type="entry name" value="Ser/Thr_kinase_AS"/>
</dbReference>
<feature type="compositionally biased region" description="Basic residues" evidence="20">
    <location>
        <begin position="12"/>
        <end position="24"/>
    </location>
</feature>
<dbReference type="SUPFAM" id="SSF51445">
    <property type="entry name" value="(Trans)glycosidases"/>
    <property type="match status" value="1"/>
</dbReference>
<dbReference type="Proteomes" id="UP000518752">
    <property type="component" value="Unassembled WGS sequence"/>
</dbReference>
<keyword evidence="15 18" id="KW-0326">Glycosidase</keyword>
<keyword evidence="11" id="KW-1278">Translocase</keyword>
<keyword evidence="14" id="KW-0119">Carbohydrate metabolism</keyword>
<comment type="similarity">
    <text evidence="4 19">Belongs to the complex I 20 kDa subunit family.</text>
</comment>
<dbReference type="GO" id="GO:0005524">
    <property type="term" value="F:ATP binding"/>
    <property type="evidence" value="ECO:0007669"/>
    <property type="project" value="UniProtKB-UniRule"/>
</dbReference>
<dbReference type="PROSITE" id="PS50011">
    <property type="entry name" value="PROTEIN_KINASE_DOM"/>
    <property type="match status" value="1"/>
</dbReference>
<keyword evidence="16" id="KW-0624">Polysaccharide degradation</keyword>
<comment type="similarity">
    <text evidence="3">Belongs to the glycosyl hydrolase 18 family. Chitinase class V subfamily.</text>
</comment>
<evidence type="ECO:0000259" key="21">
    <source>
        <dbReference type="PROSITE" id="PS50011"/>
    </source>
</evidence>
<dbReference type="GO" id="GO:0006032">
    <property type="term" value="P:chitin catabolic process"/>
    <property type="evidence" value="ECO:0007669"/>
    <property type="project" value="UniProtKB-KW"/>
</dbReference>
<keyword evidence="8 17" id="KW-0547">Nucleotide-binding</keyword>
<dbReference type="GO" id="GO:0005576">
    <property type="term" value="C:extracellular region"/>
    <property type="evidence" value="ECO:0007669"/>
    <property type="project" value="UniProtKB-SubCell"/>
</dbReference>
<evidence type="ECO:0000256" key="19">
    <source>
        <dbReference type="RuleBase" id="RU004464"/>
    </source>
</evidence>
<sequence length="2624" mass="290455">MLPENAYYSLRKPWRQRRRSKRDRRGKETYAKGPKAQSQHCSLDLRHKGKEDPGSKGSPRVTFCCHTAQIEDFQRNLPESGPAPELVPAQLPFSLEEAKKELSKADPRFQILFERVSCKPFEQLETVHPFRALVTSIVGQQISWIAARAVNHKFVRLFNPSLPEKVTDYQERSSAISFFPTPQQVANTDLTLLRAAGLSARKAEYGESASWLSFISVHIMSYQVRDLASRFADGRLSTEKLLKAGDDELAEMLIEVKGIGRRLQWTGDLGVQRGMLRWFLGLHSATYSCSISPDKADRNTLVEDGSYAEDNTLPSLVDRPASSEKDMDSTQSTPFDLSSIPPAPPATPMIANGTKTSAPFIPPPMTPSVEQALLKVEKSPGYVPLPLPEGLSASVLQSRLDGKKKIKAAVAPQSLNWPKLTSWPFFPYALISWRVPQPTMSMHLDLHLIMIPDLAYSPSSPSDSGLSSPTESDALRTPDFIDHPHPLLAFPPPQVELIRTEHAHAHGDVIISATPGARTNSATKGYGLLPSLYPDIDSSRVSGTLSLTECEFPRLESNDAFLSPLSSPSRHKAQHTFPPYKTSPPSSLVLDLNPDPSSLSCHFPPGHHLNPHFVHAYEIGDELGSGGYGFVVTAKHRIEGHEVAVKFIVKDKVPDYAWVEDETYGRIPTEVLLLSSLDHENIVRCLDVFEDAKFYYLVQELHGTPWHNSRPYKPKKKEDRPDPSLVPPLSPSVSTDSLTSACPSTPSHSSDPRTSYHSKTPLSSLEAPRPPKFTRRPSHDLFECIEQSANKCLSEDQARYVFAQIVDAVDYLDSLGVAHRDIKDENIVIDNHLKVKLIDFGSATFSDPSKSRPYHNLFYGTTAYAASEILQKKVYQAAPAEVWTLGVLLSYLLTGSSPFPTVKEAIAGRITFSDGPRVSRQALSLMHVCLDPNPKTRVAIQETHSSSTGRKAAFRPQMGISGEFGAIANKKLRDSEIPELLAYRYLNTSKPSPAQSPAPLPSSSTDPTNPITQIAKFGSNQLSLENPQNRAGLACCAVEMMHMAAARYDQDRLGVVFRASPRQSDIMIVAGTLTNKMAPALRKVYDQMPEPRWVISMGSCANGGGYYHYSYSVVRGCDRIVPVDIYVPGCPPTAEALLYGMLQLQRKMRRSRKSVLWQVLLFLLTMTTAVYSSQNGPGPPVNGPLHKALVTELDFKDNRYPSMTTLPMKSAQDQPAFSLEPEERENRASSSNALWQIAPSRNGASDIQSSPEPSKGAVSYSLPQNNRRVVERHPAGPSNANGSTSPLIMPLSASQTYSPPVSSRQRAYAQQPTFIQNVSPSPVNPVYMSNNPPAEEVCIECAMRDQDMADVDVTSQGVWERESDIHFEELKRKEAEEEASGIISTEIPPRPRSKGGKLTEQNVKLWLSVNPREPTSRQHTLTAYIKSQRTLLEAEALARARALHEAKELDNRMRDTYSQLRRSAYDMGSSATPADDTGGVRIKPPTSPATATFTRPHERSHSRDVTLLENGMIVEHVDVRKEEKEARDRRRKDERRARKSSRSSVVDVNSLMSTHSLAAPYTDSGVGLKPYSRHSQPTNAARPMSVLTVPPDRVDLPRAQSQASFSDVHSLGSPRRTRFFGVRSNYWKSQDSLAMSGISGSMMDMHVALQREGNRGQIVQSPVDMGAGRQSQIWPTSELAPMPHRQSEEKSKKKKGLAKIWRIMTRSGKTEASSVRDSQSLDRTEDDSDYPLAPPPPLSYLVSRGNPGDRMSARHASTPSLPSTASPKPALSSTTGVSPPTAPSTALPSPASSRQSGVDQDTPKLSLKNLRQRVSQTAVPIIDVPMDKQLSQTVSSRLTISTLSREKSLPPLPSDDALRPYVNGNARDSSRPRTMYTFDSRPPGTGAPHDFLPPQAVFRSEARRQSFGGLTSRPNFSALLSKSTNGKGTVPSRRNLAHNYDEFGDSRGSLRLTSSYTPEPNPRLSVAGPTPTKRRSRFGLSNLLGKKNQNSPPHDPREVMYEPQYQQYAASSQGQGPQQFPSMRISGSDLDDVMTGYATSNSRHSAFSGTAGGPHLSVTSRKALDELVPQDPDFVAYRYPSNDQRLDLLRRISMFYNYLHNEGLGFMSPTFFSLVPIINNMFGDLRHMSPSSYEPLPSNDSEQDLAKPTASQKADAGNPRRKLLFILLGFAFTAFVFYKAGQWSVSGPSSPSAPTDAPVLTTTEETVTNEKNETSVDMPGKYSLYEILKLTGRGIYGRKFPPTAIPVQDLTHILYAFANVNPSSGEVILSDLWADQDIHYPGDSWNDVGTNLYGNFKAIYLLKKQNRHLKLLLSIGGWTYSPSFHPVVVSPPLRAKFVESAVKLLEDYGLDGLDVDYEYPQNDSQARGYVDLLRELREALDRHAQAKNANYRFLLTIAAPCGPDNYQKLHIKEMDQYLDLWNMMAYDFAGSWDQVANHQANLHPTPATPLSVSQCISYYTSVGSVPPHKLIIGMPLYGRSFLQTQGPGSPFSGIGQGSWESGVYDYRALPLPGSHLMQDDKAKASWGYDYEKKEMISYDSEQVGRWKGTWIKEMGLGGSMFWELSGDKEGPERKDMERGHGKDPQPGRSLVKVVKEAMGGVDMNQQNWLNYEGSQFDNMRNGIE</sequence>
<evidence type="ECO:0000256" key="7">
    <source>
        <dbReference type="ARBA" id="ARBA00022525"/>
    </source>
</evidence>
<dbReference type="Pfam" id="PF00730">
    <property type="entry name" value="HhH-GPD"/>
    <property type="match status" value="1"/>
</dbReference>
<proteinExistence type="inferred from homology"/>
<feature type="region of interest" description="Disordered" evidence="20">
    <location>
        <begin position="1"/>
        <end position="58"/>
    </location>
</feature>
<dbReference type="InterPro" id="IPR000719">
    <property type="entry name" value="Prot_kinase_dom"/>
</dbReference>
<keyword evidence="13 19" id="KW-0520">NAD</keyword>
<feature type="region of interest" description="Disordered" evidence="20">
    <location>
        <begin position="1908"/>
        <end position="1995"/>
    </location>
</feature>
<dbReference type="SUPFAM" id="SSF48150">
    <property type="entry name" value="DNA-glycosylase"/>
    <property type="match status" value="1"/>
</dbReference>
<feature type="region of interest" description="Disordered" evidence="20">
    <location>
        <begin position="707"/>
        <end position="775"/>
    </location>
</feature>
<feature type="compositionally biased region" description="Polar residues" evidence="20">
    <location>
        <begin position="741"/>
        <end position="763"/>
    </location>
</feature>
<keyword evidence="7" id="KW-0964">Secreted</keyword>
<keyword evidence="24" id="KW-1185">Reference proteome</keyword>
<dbReference type="InterPro" id="IPR001223">
    <property type="entry name" value="Glyco_hydro18_cat"/>
</dbReference>
<dbReference type="Pfam" id="PF00704">
    <property type="entry name" value="Glyco_hydro_18"/>
    <property type="match status" value="1"/>
</dbReference>
<dbReference type="CDD" id="cd06548">
    <property type="entry name" value="GH18_chitinase"/>
    <property type="match status" value="1"/>
</dbReference>
<dbReference type="GO" id="GO:0015990">
    <property type="term" value="P:electron transport coupled proton transport"/>
    <property type="evidence" value="ECO:0007669"/>
    <property type="project" value="TreeGrafter"/>
</dbReference>
<dbReference type="Gene3D" id="1.10.340.30">
    <property type="entry name" value="Hypothetical protein, domain 2"/>
    <property type="match status" value="1"/>
</dbReference>
<keyword evidence="19" id="KW-0411">Iron-sulfur</keyword>
<evidence type="ECO:0000256" key="15">
    <source>
        <dbReference type="ARBA" id="ARBA00023295"/>
    </source>
</evidence>
<dbReference type="PANTHER" id="PTHR11995:SF14">
    <property type="entry name" value="NADH DEHYDROGENASE [UBIQUINONE] IRON-SULFUR PROTEIN 7, MITOCHONDRIAL"/>
    <property type="match status" value="1"/>
</dbReference>
<gene>
    <name evidence="23" type="ORF">D9757_000579</name>
</gene>
<comment type="catalytic activity">
    <reaction evidence="1">
        <text>Random endo-hydrolysis of N-acetyl-beta-D-glucosaminide (1-&gt;4)-beta-linkages in chitin and chitodextrins.</text>
        <dbReference type="EC" id="3.2.1.14"/>
    </reaction>
</comment>
<evidence type="ECO:0000256" key="12">
    <source>
        <dbReference type="ARBA" id="ARBA00023024"/>
    </source>
</evidence>
<dbReference type="PROSITE" id="PS01150">
    <property type="entry name" value="COMPLEX1_20K"/>
    <property type="match status" value="1"/>
</dbReference>
<dbReference type="GO" id="GO:0006285">
    <property type="term" value="P:base-excision repair, AP site formation"/>
    <property type="evidence" value="ECO:0007669"/>
    <property type="project" value="UniProtKB-ARBA"/>
</dbReference>
<evidence type="ECO:0000256" key="9">
    <source>
        <dbReference type="ARBA" id="ARBA00022801"/>
    </source>
</evidence>
<feature type="region of interest" description="Disordered" evidence="20">
    <location>
        <begin position="2566"/>
        <end position="2589"/>
    </location>
</feature>
<comment type="subcellular location">
    <subcellularLocation>
        <location evidence="2">Secreted</location>
    </subcellularLocation>
</comment>
<dbReference type="InterPro" id="IPR029070">
    <property type="entry name" value="Chitinase_insertion_sf"/>
</dbReference>
<dbReference type="SUPFAM" id="SSF54556">
    <property type="entry name" value="Chitinase insertion domain"/>
    <property type="match status" value="1"/>
</dbReference>
<dbReference type="NCBIfam" id="NF005012">
    <property type="entry name" value="PRK06411.1"/>
    <property type="match status" value="1"/>
</dbReference>
<keyword evidence="19" id="KW-0004">4Fe-4S</keyword>
<accession>A0A8H5MH81</accession>
<dbReference type="InterPro" id="IPR011009">
    <property type="entry name" value="Kinase-like_dom_sf"/>
</dbReference>
<name>A0A8H5MH81_9AGAR</name>
<feature type="compositionally biased region" description="Polar residues" evidence="20">
    <location>
        <begin position="1242"/>
        <end position="1252"/>
    </location>
</feature>
<evidence type="ECO:0000256" key="14">
    <source>
        <dbReference type="ARBA" id="ARBA00023277"/>
    </source>
</evidence>
<reference evidence="23 24" key="1">
    <citation type="journal article" date="2020" name="ISME J.">
        <title>Uncovering the hidden diversity of litter-decomposition mechanisms in mushroom-forming fungi.</title>
        <authorList>
            <person name="Floudas D."/>
            <person name="Bentzer J."/>
            <person name="Ahren D."/>
            <person name="Johansson T."/>
            <person name="Persson P."/>
            <person name="Tunlid A."/>
        </authorList>
    </citation>
    <scope>NUCLEOTIDE SEQUENCE [LARGE SCALE GENOMIC DNA]</scope>
    <source>
        <strain evidence="23 24">CBS 406.79</strain>
    </source>
</reference>
<dbReference type="Pfam" id="PF01058">
    <property type="entry name" value="Oxidored_q6"/>
    <property type="match status" value="1"/>
</dbReference>
<feature type="region of interest" description="Disordered" evidence="20">
    <location>
        <begin position="991"/>
        <end position="1010"/>
    </location>
</feature>
<evidence type="ECO:0000256" key="18">
    <source>
        <dbReference type="RuleBase" id="RU000489"/>
    </source>
</evidence>